<gene>
    <name evidence="2" type="ORF">PDE_09444</name>
</gene>
<dbReference type="HOGENOM" id="CLU_1635971_0_0_1"/>
<reference evidence="2 3" key="1">
    <citation type="journal article" date="2013" name="PLoS ONE">
        <title>Genomic and secretomic analyses reveal unique features of the lignocellulolytic enzyme system of Penicillium decumbens.</title>
        <authorList>
            <person name="Liu G."/>
            <person name="Zhang L."/>
            <person name="Wei X."/>
            <person name="Zou G."/>
            <person name="Qin Y."/>
            <person name="Ma L."/>
            <person name="Li J."/>
            <person name="Zheng H."/>
            <person name="Wang S."/>
            <person name="Wang C."/>
            <person name="Xun L."/>
            <person name="Zhao G.-P."/>
            <person name="Zhou Z."/>
            <person name="Qu Y."/>
        </authorList>
    </citation>
    <scope>NUCLEOTIDE SEQUENCE [LARGE SCALE GENOMIC DNA]</scope>
    <source>
        <strain evidence="3">114-2 / CGMCC 5302</strain>
    </source>
</reference>
<protein>
    <submittedName>
        <fullName evidence="2">Uncharacterized protein</fullName>
    </submittedName>
</protein>
<accession>S7ZUS8</accession>
<dbReference type="Proteomes" id="UP000019376">
    <property type="component" value="Unassembled WGS sequence"/>
</dbReference>
<organism evidence="2 3">
    <name type="scientific">Penicillium oxalicum (strain 114-2 / CGMCC 5302)</name>
    <name type="common">Penicillium decumbens</name>
    <dbReference type="NCBI Taxonomy" id="933388"/>
    <lineage>
        <taxon>Eukaryota</taxon>
        <taxon>Fungi</taxon>
        <taxon>Dikarya</taxon>
        <taxon>Ascomycota</taxon>
        <taxon>Pezizomycotina</taxon>
        <taxon>Eurotiomycetes</taxon>
        <taxon>Eurotiomycetidae</taxon>
        <taxon>Eurotiales</taxon>
        <taxon>Aspergillaceae</taxon>
        <taxon>Penicillium</taxon>
    </lineage>
</organism>
<feature type="compositionally biased region" description="Gly residues" evidence="1">
    <location>
        <begin position="70"/>
        <end position="80"/>
    </location>
</feature>
<proteinExistence type="predicted"/>
<dbReference type="EMBL" id="KB644415">
    <property type="protein sequence ID" value="EPS34480.1"/>
    <property type="molecule type" value="Genomic_DNA"/>
</dbReference>
<name>S7ZUS8_PENO1</name>
<feature type="region of interest" description="Disordered" evidence="1">
    <location>
        <begin position="64"/>
        <end position="102"/>
    </location>
</feature>
<evidence type="ECO:0000313" key="2">
    <source>
        <dbReference type="EMBL" id="EPS34480.1"/>
    </source>
</evidence>
<keyword evidence="3" id="KW-1185">Reference proteome</keyword>
<sequence length="162" mass="17618">MTITSVQINIEHGDLSVNGLSAIVKLKRKKATPRPSQLTGRRYVALPSSLAVLCYGRVDRPAEAIAQHGQGQGQGQGQGAQGARSDQQPANPDAKNSRQGPRYCGTAGESRIFAIFLVVHDSRITKLVLVRNDQLQTEESAMPLSLKVTCIEYRAPRTLHEC</sequence>
<dbReference type="AlphaFoldDB" id="S7ZUS8"/>
<evidence type="ECO:0000256" key="1">
    <source>
        <dbReference type="SAM" id="MobiDB-lite"/>
    </source>
</evidence>
<evidence type="ECO:0000313" key="3">
    <source>
        <dbReference type="Proteomes" id="UP000019376"/>
    </source>
</evidence>